<reference evidence="13 14" key="1">
    <citation type="submission" date="2019-01" db="EMBL/GenBank/DDBJ databases">
        <authorList>
            <person name="Ferrante I. M."/>
        </authorList>
    </citation>
    <scope>NUCLEOTIDE SEQUENCE [LARGE SCALE GENOMIC DNA]</scope>
    <source>
        <strain evidence="13 14">B856</strain>
    </source>
</reference>
<keyword evidence="11" id="KW-0460">Magnesium</keyword>
<evidence type="ECO:0000256" key="2">
    <source>
        <dbReference type="ARBA" id="ARBA00004801"/>
    </source>
</evidence>
<dbReference type="Gene3D" id="3.30.1110.10">
    <property type="match status" value="1"/>
</dbReference>
<dbReference type="PANTHER" id="PTHR45769">
    <property type="entry name" value="ADENOSINE KINASE"/>
    <property type="match status" value="1"/>
</dbReference>
<dbReference type="InterPro" id="IPR002173">
    <property type="entry name" value="Carboh/pur_kinase_PfkB_CS"/>
</dbReference>
<comment type="catalytic activity">
    <reaction evidence="11">
        <text>adenosine + ATP = AMP + ADP + H(+)</text>
        <dbReference type="Rhea" id="RHEA:20824"/>
        <dbReference type="ChEBI" id="CHEBI:15378"/>
        <dbReference type="ChEBI" id="CHEBI:16335"/>
        <dbReference type="ChEBI" id="CHEBI:30616"/>
        <dbReference type="ChEBI" id="CHEBI:456215"/>
        <dbReference type="ChEBI" id="CHEBI:456216"/>
        <dbReference type="EC" id="2.7.1.20"/>
    </reaction>
</comment>
<dbReference type="PRINTS" id="PR00989">
    <property type="entry name" value="ADENOKINASE"/>
</dbReference>
<dbReference type="PANTHER" id="PTHR45769:SF3">
    <property type="entry name" value="ADENOSINE KINASE"/>
    <property type="match status" value="1"/>
</dbReference>
<protein>
    <recommendedName>
        <fullName evidence="4 11">Adenosine kinase</fullName>
        <shortName evidence="11">AK</shortName>
        <ecNumber evidence="4 11">2.7.1.20</ecNumber>
    </recommendedName>
    <alternativeName>
        <fullName evidence="11">Adenosine 5'-phosphotransferase</fullName>
    </alternativeName>
</protein>
<dbReference type="Pfam" id="PF00294">
    <property type="entry name" value="PfkB"/>
    <property type="match status" value="1"/>
</dbReference>
<dbReference type="GO" id="GO:0006166">
    <property type="term" value="P:purine ribonucleoside salvage"/>
    <property type="evidence" value="ECO:0007669"/>
    <property type="project" value="UniProtKB-KW"/>
</dbReference>
<evidence type="ECO:0000256" key="9">
    <source>
        <dbReference type="ARBA" id="ARBA00022840"/>
    </source>
</evidence>
<dbReference type="OrthoDB" id="432447at2759"/>
<comment type="cofactor">
    <cofactor evidence="1 11">
        <name>Mg(2+)</name>
        <dbReference type="ChEBI" id="CHEBI:18420"/>
    </cofactor>
</comment>
<accession>A0A448ZSS5</accession>
<dbReference type="Proteomes" id="UP000291116">
    <property type="component" value="Unassembled WGS sequence"/>
</dbReference>
<evidence type="ECO:0000313" key="13">
    <source>
        <dbReference type="EMBL" id="VEU45092.1"/>
    </source>
</evidence>
<dbReference type="GO" id="GO:0044209">
    <property type="term" value="P:AMP salvage"/>
    <property type="evidence" value="ECO:0007669"/>
    <property type="project" value="UniProtKB-UniRule"/>
</dbReference>
<dbReference type="GO" id="GO:0006144">
    <property type="term" value="P:purine nucleobase metabolic process"/>
    <property type="evidence" value="ECO:0007669"/>
    <property type="project" value="TreeGrafter"/>
</dbReference>
<dbReference type="InterPro" id="IPR029056">
    <property type="entry name" value="Ribokinase-like"/>
</dbReference>
<keyword evidence="6 11" id="KW-0660">Purine salvage</keyword>
<keyword evidence="8 11" id="KW-0418">Kinase</keyword>
<evidence type="ECO:0000256" key="1">
    <source>
        <dbReference type="ARBA" id="ARBA00001946"/>
    </source>
</evidence>
<dbReference type="GO" id="GO:0005634">
    <property type="term" value="C:nucleus"/>
    <property type="evidence" value="ECO:0007669"/>
    <property type="project" value="TreeGrafter"/>
</dbReference>
<keyword evidence="5 11" id="KW-0808">Transferase</keyword>
<dbReference type="InterPro" id="IPR011611">
    <property type="entry name" value="PfkB_dom"/>
</dbReference>
<keyword evidence="14" id="KW-1185">Reference proteome</keyword>
<evidence type="ECO:0000256" key="6">
    <source>
        <dbReference type="ARBA" id="ARBA00022726"/>
    </source>
</evidence>
<keyword evidence="7 11" id="KW-0547">Nucleotide-binding</keyword>
<dbReference type="GO" id="GO:0005829">
    <property type="term" value="C:cytosol"/>
    <property type="evidence" value="ECO:0007669"/>
    <property type="project" value="TreeGrafter"/>
</dbReference>
<evidence type="ECO:0000256" key="7">
    <source>
        <dbReference type="ARBA" id="ARBA00022741"/>
    </source>
</evidence>
<evidence type="ECO:0000313" key="14">
    <source>
        <dbReference type="Proteomes" id="UP000291116"/>
    </source>
</evidence>
<sequence>MSAPIESGSILGMGNPLLDISANIGQDVLDKYGVEMNSAILAEEKHQPLFKELVEKYDPQYIAGGATQNSIRVAQWMLTAANKPKHTAFFGCVGDDETGKTLEKCAQSDGVHVHYMKDAETPTGACAALIKDGERSLVTNLDAANNFKPSHLESDEAKQIIDLAKIYYSAGFFLTVSVPSLVEVAEHAAANDKTFCLNLSAPFIVDFFGDQMATAMPYADFLFGNESEAAAYGKKHGMGEDLKEIALKVAALPKKNESKPRTVVFTQGSESTIVAHNGTVTEYAVEPLAKELLVDTNGAGDAFVGGFLSQLAQGKDMEACVKAGHWGAKYIIQTSGTQLAKACDYSP</sequence>
<dbReference type="PROSITE" id="PS00584">
    <property type="entry name" value="PFKB_KINASES_2"/>
    <property type="match status" value="1"/>
</dbReference>
<dbReference type="InterPro" id="IPR001805">
    <property type="entry name" value="Adenokinase"/>
</dbReference>
<organism evidence="13 14">
    <name type="scientific">Pseudo-nitzschia multistriata</name>
    <dbReference type="NCBI Taxonomy" id="183589"/>
    <lineage>
        <taxon>Eukaryota</taxon>
        <taxon>Sar</taxon>
        <taxon>Stramenopiles</taxon>
        <taxon>Ochrophyta</taxon>
        <taxon>Bacillariophyta</taxon>
        <taxon>Bacillariophyceae</taxon>
        <taxon>Bacillariophycidae</taxon>
        <taxon>Bacillariales</taxon>
        <taxon>Bacillariaceae</taxon>
        <taxon>Pseudo-nitzschia</taxon>
    </lineage>
</organism>
<dbReference type="Gene3D" id="3.40.1190.20">
    <property type="match status" value="1"/>
</dbReference>
<dbReference type="EC" id="2.7.1.20" evidence="4 11"/>
<name>A0A448ZSS5_9STRA</name>
<evidence type="ECO:0000256" key="11">
    <source>
        <dbReference type="RuleBase" id="RU368116"/>
    </source>
</evidence>
<comment type="pathway">
    <text evidence="2 11">Purine metabolism; AMP biosynthesis via salvage pathway; AMP from adenosine: step 1/1.</text>
</comment>
<dbReference type="GO" id="GO:0005524">
    <property type="term" value="F:ATP binding"/>
    <property type="evidence" value="ECO:0007669"/>
    <property type="project" value="UniProtKB-UniRule"/>
</dbReference>
<dbReference type="AlphaFoldDB" id="A0A448ZSS5"/>
<dbReference type="UniPathway" id="UPA00588">
    <property type="reaction ID" value="UER00659"/>
</dbReference>
<evidence type="ECO:0000256" key="8">
    <source>
        <dbReference type="ARBA" id="ARBA00022777"/>
    </source>
</evidence>
<feature type="domain" description="Carbohydrate kinase PfkB" evidence="12">
    <location>
        <begin position="31"/>
        <end position="339"/>
    </location>
</feature>
<proteinExistence type="inferred from homology"/>
<dbReference type="GO" id="GO:0004001">
    <property type="term" value="F:adenosine kinase activity"/>
    <property type="evidence" value="ECO:0007669"/>
    <property type="project" value="UniProtKB-UniRule"/>
</dbReference>
<dbReference type="EMBL" id="CAACVS010000683">
    <property type="protein sequence ID" value="VEU45092.1"/>
    <property type="molecule type" value="Genomic_DNA"/>
</dbReference>
<evidence type="ECO:0000256" key="4">
    <source>
        <dbReference type="ARBA" id="ARBA00012119"/>
    </source>
</evidence>
<dbReference type="FunFam" id="3.40.1190.20:FF:000014">
    <property type="entry name" value="ADO1p Adenosine kinase"/>
    <property type="match status" value="1"/>
</dbReference>
<keyword evidence="9 11" id="KW-0067">ATP-binding</keyword>
<comment type="similarity">
    <text evidence="3 11">Belongs to the carbohydrate kinase PfkB family.</text>
</comment>
<evidence type="ECO:0000256" key="3">
    <source>
        <dbReference type="ARBA" id="ARBA00010688"/>
    </source>
</evidence>
<dbReference type="CDD" id="cd01168">
    <property type="entry name" value="adenosine_kinase"/>
    <property type="match status" value="1"/>
</dbReference>
<dbReference type="SUPFAM" id="SSF53613">
    <property type="entry name" value="Ribokinase-like"/>
    <property type="match status" value="1"/>
</dbReference>
<evidence type="ECO:0000259" key="12">
    <source>
        <dbReference type="Pfam" id="PF00294"/>
    </source>
</evidence>
<gene>
    <name evidence="13" type="ORF">PSNMU_V1.4_AUG-EV-PASAV3_0122420</name>
</gene>
<feature type="active site" description="Proton acceptor" evidence="10">
    <location>
        <position position="301"/>
    </location>
</feature>
<evidence type="ECO:0000256" key="10">
    <source>
        <dbReference type="PIRSR" id="PIRSR601805-1"/>
    </source>
</evidence>
<comment type="function">
    <text evidence="11">ATP dependent phosphorylation of adenosine and other related nucleoside analogs to monophosphate derivatives.</text>
</comment>
<evidence type="ECO:0000256" key="5">
    <source>
        <dbReference type="ARBA" id="ARBA00022679"/>
    </source>
</evidence>